<name>A0A2B4RE56_STYPI</name>
<dbReference type="CDD" id="cd01650">
    <property type="entry name" value="RT_nLTR_like"/>
    <property type="match status" value="1"/>
</dbReference>
<dbReference type="Pfam" id="PF00078">
    <property type="entry name" value="RVT_1"/>
    <property type="match status" value="1"/>
</dbReference>
<dbReference type="PANTHER" id="PTHR47027:SF25">
    <property type="entry name" value="REVERSE TRANSCRIPTASE DOMAIN-CONTAINING PROTEIN"/>
    <property type="match status" value="1"/>
</dbReference>
<dbReference type="AlphaFoldDB" id="A0A2B4RE56"/>
<sequence>MENAKSKRIQNQLLEKYKIKDKQVKKNLKEDKQKWLNDQMDDAQKAVDMDNMKTLYKITKSICNEKPCNSATINNKEGKTITEDSARLTRWKEYFEEILNRETPTNPSMIDTDIPEVEINTEPISKDEVRQLPKKGNLRDCINWRGITLLIIASKVLGKILMERMKQEIDAKLRQEQAGFRQGRSTTEQIFIIRNIIEQTHGWQASLILNFIDFEKAFDSLHTNSLWDIMKLDGIPSKLNKIIQLLYQDSKSAVLDGGQASEWFQVKTGVKQGCVMSGFLFLLAIDWIMQETTNLAKTGIRWKFPSQLEDLDYADDIALISTNHRQMQKTDKLTEAAQRVGLNISKSKTCILKINYKNNNSIKFQNGQDIQETNDFTYLGACVSADGGADNGIESRLCKAKTAFRKLRKVWSSKQYIPVPEENSRNILAVHHFKGGITKRNQICADEHRSQEKEVEVSWRCLEDATRPPLRNTPHMVTRQ</sequence>
<dbReference type="SUPFAM" id="SSF56672">
    <property type="entry name" value="DNA/RNA polymerases"/>
    <property type="match status" value="1"/>
</dbReference>
<dbReference type="PROSITE" id="PS50878">
    <property type="entry name" value="RT_POL"/>
    <property type="match status" value="1"/>
</dbReference>
<dbReference type="PANTHER" id="PTHR47027">
    <property type="entry name" value="REVERSE TRANSCRIPTASE DOMAIN-CONTAINING PROTEIN"/>
    <property type="match status" value="1"/>
</dbReference>
<evidence type="ECO:0000259" key="1">
    <source>
        <dbReference type="PROSITE" id="PS50878"/>
    </source>
</evidence>
<organism evidence="2 3">
    <name type="scientific">Stylophora pistillata</name>
    <name type="common">Smooth cauliflower coral</name>
    <dbReference type="NCBI Taxonomy" id="50429"/>
    <lineage>
        <taxon>Eukaryota</taxon>
        <taxon>Metazoa</taxon>
        <taxon>Cnidaria</taxon>
        <taxon>Anthozoa</taxon>
        <taxon>Hexacorallia</taxon>
        <taxon>Scleractinia</taxon>
        <taxon>Astrocoeniina</taxon>
        <taxon>Pocilloporidae</taxon>
        <taxon>Stylophora</taxon>
    </lineage>
</organism>
<feature type="domain" description="Reverse transcriptase" evidence="1">
    <location>
        <begin position="113"/>
        <end position="383"/>
    </location>
</feature>
<dbReference type="EMBL" id="LSMT01000529">
    <property type="protein sequence ID" value="PFX16654.1"/>
    <property type="molecule type" value="Genomic_DNA"/>
</dbReference>
<protein>
    <submittedName>
        <fullName evidence="2">Transposon TX1 uncharacterized 149 kDa protein</fullName>
    </submittedName>
</protein>
<accession>A0A2B4RE56</accession>
<evidence type="ECO:0000313" key="2">
    <source>
        <dbReference type="EMBL" id="PFX16654.1"/>
    </source>
</evidence>
<dbReference type="OrthoDB" id="6255742at2759"/>
<dbReference type="Proteomes" id="UP000225706">
    <property type="component" value="Unassembled WGS sequence"/>
</dbReference>
<dbReference type="InterPro" id="IPR000477">
    <property type="entry name" value="RT_dom"/>
</dbReference>
<keyword evidence="3" id="KW-1185">Reference proteome</keyword>
<evidence type="ECO:0000313" key="3">
    <source>
        <dbReference type="Proteomes" id="UP000225706"/>
    </source>
</evidence>
<proteinExistence type="predicted"/>
<dbReference type="InterPro" id="IPR043502">
    <property type="entry name" value="DNA/RNA_pol_sf"/>
</dbReference>
<reference evidence="3" key="1">
    <citation type="journal article" date="2017" name="bioRxiv">
        <title>Comparative analysis of the genomes of Stylophora pistillata and Acropora digitifera provides evidence for extensive differences between species of corals.</title>
        <authorList>
            <person name="Voolstra C.R."/>
            <person name="Li Y."/>
            <person name="Liew Y.J."/>
            <person name="Baumgarten S."/>
            <person name="Zoccola D."/>
            <person name="Flot J.-F."/>
            <person name="Tambutte S."/>
            <person name="Allemand D."/>
            <person name="Aranda M."/>
        </authorList>
    </citation>
    <scope>NUCLEOTIDE SEQUENCE [LARGE SCALE GENOMIC DNA]</scope>
</reference>
<gene>
    <name evidence="2" type="ORF">AWC38_SpisGene19061</name>
</gene>
<comment type="caution">
    <text evidence="2">The sequence shown here is derived from an EMBL/GenBank/DDBJ whole genome shotgun (WGS) entry which is preliminary data.</text>
</comment>